<accession>A0ABP6YKT4</accession>
<dbReference type="RefSeq" id="WP_345007715.1">
    <property type="nucleotide sequence ID" value="NZ_BAABCY010000099.1"/>
</dbReference>
<dbReference type="EMBL" id="BAABCY010000099">
    <property type="protein sequence ID" value="GAA3583885.1"/>
    <property type="molecule type" value="Genomic_DNA"/>
</dbReference>
<evidence type="ECO:0000313" key="1">
    <source>
        <dbReference type="EMBL" id="GAA3583885.1"/>
    </source>
</evidence>
<dbReference type="Gene3D" id="3.40.50.2000">
    <property type="entry name" value="Glycogen Phosphorylase B"/>
    <property type="match status" value="1"/>
</dbReference>
<dbReference type="SUPFAM" id="SSF53756">
    <property type="entry name" value="UDP-Glycosyltransferase/glycogen phosphorylase"/>
    <property type="match status" value="1"/>
</dbReference>
<comment type="caution">
    <text evidence="1">The sequence shown here is derived from an EMBL/GenBank/DDBJ whole genome shotgun (WGS) entry which is preliminary data.</text>
</comment>
<sequence>MGKLLLIIGFVWPEPKSSAAGSRMMQLIYAFKKRGYVVTFASPCAKSDNAFDLGRIGVSQEMILLNDASFDVFVKDLNPNIVLFDRFMMEEQFGWRVAEQCPEALRVLDTEDLHCLRKGRQQAFKEGKPFDLSYLFNDVAKREIASIYRSDLSLIISEAEMYMLKTHFKVDGSLLWYLPFLLDRVEAPTEKNLLKFEQRQHFITIGNFMHQPNYNAVLYLKETIWPLIRQQLPNAELHVYGAYASQKITQLNAPEDGFFVKGYVDDVNLVMQQSRVCLAPIRFGAGLKGKLVDAMLNGTPCVTTTNGAEGLYGDLEPNGFIEDLPEDFVQKVVSLYCDETLWVSKQQNGFNVIDKRFNKEHFEDIFFKQIEDAIINLQKNRHHNFTGQMLQHHTLQSTKFMSKWIALKNKKEVESNKSK</sequence>
<gene>
    <name evidence="1" type="ORF">GCM10022395_34950</name>
</gene>
<name>A0ABP6YKT4_9FLAO</name>
<dbReference type="CDD" id="cd03801">
    <property type="entry name" value="GT4_PimA-like"/>
    <property type="match status" value="1"/>
</dbReference>
<dbReference type="Pfam" id="PF13692">
    <property type="entry name" value="Glyco_trans_1_4"/>
    <property type="match status" value="1"/>
</dbReference>
<proteinExistence type="predicted"/>
<dbReference type="Proteomes" id="UP001500954">
    <property type="component" value="Unassembled WGS sequence"/>
</dbReference>
<keyword evidence="2" id="KW-1185">Reference proteome</keyword>
<organism evidence="1 2">
    <name type="scientific">Snuella lapsa</name>
    <dbReference type="NCBI Taxonomy" id="870481"/>
    <lineage>
        <taxon>Bacteria</taxon>
        <taxon>Pseudomonadati</taxon>
        <taxon>Bacteroidota</taxon>
        <taxon>Flavobacteriia</taxon>
        <taxon>Flavobacteriales</taxon>
        <taxon>Flavobacteriaceae</taxon>
        <taxon>Snuella</taxon>
    </lineage>
</organism>
<evidence type="ECO:0000313" key="2">
    <source>
        <dbReference type="Proteomes" id="UP001500954"/>
    </source>
</evidence>
<reference evidence="2" key="1">
    <citation type="journal article" date="2019" name="Int. J. Syst. Evol. Microbiol.">
        <title>The Global Catalogue of Microorganisms (GCM) 10K type strain sequencing project: providing services to taxonomists for standard genome sequencing and annotation.</title>
        <authorList>
            <consortium name="The Broad Institute Genomics Platform"/>
            <consortium name="The Broad Institute Genome Sequencing Center for Infectious Disease"/>
            <person name="Wu L."/>
            <person name="Ma J."/>
        </authorList>
    </citation>
    <scope>NUCLEOTIDE SEQUENCE [LARGE SCALE GENOMIC DNA]</scope>
    <source>
        <strain evidence="2">JCM 17111</strain>
    </source>
</reference>
<protein>
    <submittedName>
        <fullName evidence="1">Glycosyltransferase family 4 protein</fullName>
    </submittedName>
</protein>